<keyword evidence="3" id="KW-1185">Reference proteome</keyword>
<proteinExistence type="predicted"/>
<dbReference type="OrthoDB" id="3223806at2759"/>
<dbReference type="Proteomes" id="UP000288168">
    <property type="component" value="Unassembled WGS sequence"/>
</dbReference>
<accession>A0A428Q634</accession>
<sequence length="545" mass="60184">MLHPKPSLFDTMDEEQTKSPSHHAILIGIDAYVDRPLRGSVRDIDHIKRLLQAQRNPTIPPENIHAFTATSNGDQNPRLKGDPKFWPTTNPGDEPLASKFRDVSMLPSWMMNPDGYAVLAACGPHEEATEIIQDGNHHGALSRLLYLTLKETGLGKRHKDIYYRLCARFRGSPLKQNPALYGNKDQGFFGQDKSTNSPTIPVVQTRNTLVLQAGQAHGVVEGDDFILYPSREASQSAGSQNNTMVATASQIQPLTSTLVLEQFVTSPGQEYLIAEPQTRQVQDYAVTLGPDVVNRDKGLSALSKLSLSDNDSTDRRCLSFSVMAIDSEYKISGISGQEVKHLPAMRKDCIGPDGISAILAHLAKYEFVKNISNPSATDDFLSSISINITTRTGSLFGPGSVIDIEQDGSRGYMFELKVENRGKKDLYLHVFNLGPSWQIENILRGSYEPLPPVDQSRGLSGRFCKKLKTAVPDEIKDRGFGSCDDLLKVLVTSQPTSFDIFELPKIGQVGKKKSSTRSGKTEEGDVQEWAAFNFHLRTTLKPGLW</sequence>
<organism evidence="2 3">
    <name type="scientific">Fusarium duplospermum</name>
    <dbReference type="NCBI Taxonomy" id="1325734"/>
    <lineage>
        <taxon>Eukaryota</taxon>
        <taxon>Fungi</taxon>
        <taxon>Dikarya</taxon>
        <taxon>Ascomycota</taxon>
        <taxon>Pezizomycotina</taxon>
        <taxon>Sordariomycetes</taxon>
        <taxon>Hypocreomycetidae</taxon>
        <taxon>Hypocreales</taxon>
        <taxon>Nectriaceae</taxon>
        <taxon>Fusarium</taxon>
        <taxon>Fusarium solani species complex</taxon>
    </lineage>
</organism>
<protein>
    <submittedName>
        <fullName evidence="2">Uncharacterized protein</fullName>
    </submittedName>
</protein>
<comment type="caution">
    <text evidence="2">The sequence shown here is derived from an EMBL/GenBank/DDBJ whole genome shotgun (WGS) entry which is preliminary data.</text>
</comment>
<dbReference type="EMBL" id="NKCI01000056">
    <property type="protein sequence ID" value="RSL60741.1"/>
    <property type="molecule type" value="Genomic_DNA"/>
</dbReference>
<dbReference type="AlphaFoldDB" id="A0A428Q634"/>
<reference evidence="2 3" key="1">
    <citation type="submission" date="2017-06" db="EMBL/GenBank/DDBJ databases">
        <title>Comparative genomic analysis of Ambrosia Fusariam Clade fungi.</title>
        <authorList>
            <person name="Stajich J.E."/>
            <person name="Carrillo J."/>
            <person name="Kijimoto T."/>
            <person name="Eskalen A."/>
            <person name="O'Donnell K."/>
            <person name="Kasson M."/>
        </authorList>
    </citation>
    <scope>NUCLEOTIDE SEQUENCE [LARGE SCALE GENOMIC DNA]</scope>
    <source>
        <strain evidence="2 3">NRRL62584</strain>
    </source>
</reference>
<feature type="region of interest" description="Disordered" evidence="1">
    <location>
        <begin position="1"/>
        <end position="21"/>
    </location>
</feature>
<evidence type="ECO:0000256" key="1">
    <source>
        <dbReference type="SAM" id="MobiDB-lite"/>
    </source>
</evidence>
<evidence type="ECO:0000313" key="3">
    <source>
        <dbReference type="Proteomes" id="UP000288168"/>
    </source>
</evidence>
<dbReference type="Gene3D" id="3.40.50.1460">
    <property type="match status" value="1"/>
</dbReference>
<gene>
    <name evidence="2" type="ORF">CEP54_006560</name>
</gene>
<evidence type="ECO:0000313" key="2">
    <source>
        <dbReference type="EMBL" id="RSL60741.1"/>
    </source>
</evidence>
<name>A0A428Q634_9HYPO</name>